<name>A0A6S6YLK1_9PROT</name>
<dbReference type="PANTHER" id="PTHR43796">
    <property type="entry name" value="CARBOXYNORSPERMIDINE SYNTHASE"/>
    <property type="match status" value="1"/>
</dbReference>
<dbReference type="Proteomes" id="UP000515733">
    <property type="component" value="Chromosome"/>
</dbReference>
<dbReference type="EMBL" id="LR778301">
    <property type="protein sequence ID" value="CAB1368604.1"/>
    <property type="molecule type" value="Genomic_DNA"/>
</dbReference>
<dbReference type="PANTHER" id="PTHR43796:SF2">
    <property type="entry name" value="CARBOXYNORSPERMIDINE SYNTHASE"/>
    <property type="match status" value="1"/>
</dbReference>
<proteinExistence type="predicted"/>
<accession>A0A6S6YLK1</accession>
<evidence type="ECO:0000313" key="3">
    <source>
        <dbReference type="Proteomes" id="UP000515733"/>
    </source>
</evidence>
<feature type="domain" description="Saccharopine dehydrogenase NADP binding" evidence="1">
    <location>
        <begin position="4"/>
        <end position="102"/>
    </location>
</feature>
<protein>
    <submittedName>
        <fullName evidence="2">Saccharopine dehydrogenase (NAD+, L-lysine forming)</fullName>
    </submittedName>
</protein>
<dbReference type="AlphaFoldDB" id="A0A6S6YLK1"/>
<dbReference type="Pfam" id="PF03435">
    <property type="entry name" value="Sacchrp_dh_NADP"/>
    <property type="match status" value="1"/>
</dbReference>
<dbReference type="InterPro" id="IPR036291">
    <property type="entry name" value="NAD(P)-bd_dom_sf"/>
</dbReference>
<reference evidence="2 3" key="1">
    <citation type="submission" date="2020-03" db="EMBL/GenBank/DDBJ databases">
        <authorList>
            <consortium name="Genoscope - CEA"/>
            <person name="William W."/>
        </authorList>
    </citation>
    <scope>NUCLEOTIDE SEQUENCE [LARGE SCALE GENOMIC DNA]</scope>
    <source>
        <strain evidence="3">DSM 16959</strain>
    </source>
</reference>
<evidence type="ECO:0000313" key="2">
    <source>
        <dbReference type="EMBL" id="CAB1368604.1"/>
    </source>
</evidence>
<dbReference type="InterPro" id="IPR005097">
    <property type="entry name" value="Sacchrp_dh_NADP-bd"/>
</dbReference>
<sequence>MMRILTLGCGGVGANATKQMAARHPEIEYVVADLNIDTAQHLAHDLAGCARPLRVDVHDRQSLNVACEGVDLIFNAAGPYYRNAAPVIDMAIEKRIDYIDVNDDHDVAENLFGDSEFMARVAAAGIRMVVGCGFAPGMTNVMARYAADRLDRVEAIRLALAVPFVPTLFTPAILEHMFHITAGTVTQVIDGIRQQVPGWSGERIVQFAEPFGAYPAYYFGHGETVTLAHFMPGVKEVSNRLAFMPKSGSDKWRTLIEQGFASTSPLDDLGFSPARYIAHHMKSVSAKAYFSPDLSTGPNGYSNQVEVEGFRNGDRVSITCEVHGSMSEERFEKGKRSLELDTTPTCARIGMEAFLRNEVQGQGLLAPEVSFEPEAFIREVLEASQLTMHMKETIIRCDLRQISTSG</sequence>
<dbReference type="SUPFAM" id="SSF51735">
    <property type="entry name" value="NAD(P)-binding Rossmann-fold domains"/>
    <property type="match status" value="1"/>
</dbReference>
<dbReference type="OrthoDB" id="9769367at2"/>
<evidence type="ECO:0000259" key="1">
    <source>
        <dbReference type="Pfam" id="PF03435"/>
    </source>
</evidence>
<dbReference type="RefSeq" id="WP_145769706.1">
    <property type="nucleotide sequence ID" value="NZ_LR778301.1"/>
</dbReference>
<dbReference type="Gene3D" id="3.30.360.10">
    <property type="entry name" value="Dihydrodipicolinate Reductase, domain 2"/>
    <property type="match status" value="1"/>
</dbReference>
<dbReference type="KEGG" id="doe:DENOEST_1439"/>
<organism evidence="2 3">
    <name type="scientific">Denitratisoma oestradiolicum</name>
    <dbReference type="NCBI Taxonomy" id="311182"/>
    <lineage>
        <taxon>Bacteria</taxon>
        <taxon>Pseudomonadati</taxon>
        <taxon>Pseudomonadota</taxon>
        <taxon>Betaproteobacteria</taxon>
        <taxon>Nitrosomonadales</taxon>
        <taxon>Sterolibacteriaceae</taxon>
        <taxon>Denitratisoma</taxon>
    </lineage>
</organism>
<gene>
    <name evidence="2" type="ORF">DENOEST_1439</name>
</gene>
<keyword evidence="3" id="KW-1185">Reference proteome</keyword>
<dbReference type="Gene3D" id="3.40.50.720">
    <property type="entry name" value="NAD(P)-binding Rossmann-like Domain"/>
    <property type="match status" value="1"/>
</dbReference>